<evidence type="ECO:0000313" key="3">
    <source>
        <dbReference type="Proteomes" id="UP000297288"/>
    </source>
</evidence>
<feature type="transmembrane region" description="Helical" evidence="1">
    <location>
        <begin position="144"/>
        <end position="168"/>
    </location>
</feature>
<accession>A0A4Z0W0U7</accession>
<reference evidence="2 3" key="1">
    <citation type="submission" date="2019-04" db="EMBL/GenBank/DDBJ databases">
        <title>Draft genome sequence data and analysis of a Fermenting Bacterium, Geotoga petraea strain HO-Geo1, isolated from heavy-oil petroleum reservoir in Russia.</title>
        <authorList>
            <person name="Grouzdev D.S."/>
            <person name="Semenova E.M."/>
            <person name="Sokolova D.S."/>
            <person name="Tourova T.P."/>
            <person name="Poltaraus A.B."/>
            <person name="Nazina T.N."/>
        </authorList>
    </citation>
    <scope>NUCLEOTIDE SEQUENCE [LARGE SCALE GENOMIC DNA]</scope>
    <source>
        <strain evidence="2 3">HO-Geo1</strain>
    </source>
</reference>
<evidence type="ECO:0008006" key="4">
    <source>
        <dbReference type="Google" id="ProtNLM"/>
    </source>
</evidence>
<feature type="transmembrane region" description="Helical" evidence="1">
    <location>
        <begin position="21"/>
        <end position="41"/>
    </location>
</feature>
<protein>
    <recommendedName>
        <fullName evidence="4">ABC-2 family transporter protein</fullName>
    </recommendedName>
</protein>
<organism evidence="2 3">
    <name type="scientific">Geotoga petraea</name>
    <dbReference type="NCBI Taxonomy" id="28234"/>
    <lineage>
        <taxon>Bacteria</taxon>
        <taxon>Thermotogati</taxon>
        <taxon>Thermotogota</taxon>
        <taxon>Thermotogae</taxon>
        <taxon>Petrotogales</taxon>
        <taxon>Petrotogaceae</taxon>
        <taxon>Geotoga</taxon>
    </lineage>
</organism>
<feature type="transmembrane region" description="Helical" evidence="1">
    <location>
        <begin position="61"/>
        <end position="81"/>
    </location>
</feature>
<evidence type="ECO:0000313" key="2">
    <source>
        <dbReference type="EMBL" id="TGG87780.1"/>
    </source>
</evidence>
<keyword evidence="1" id="KW-1133">Transmembrane helix</keyword>
<name>A0A4Z0W0U7_9BACT</name>
<proteinExistence type="predicted"/>
<gene>
    <name evidence="2" type="ORF">E4650_05395</name>
</gene>
<keyword evidence="1" id="KW-0812">Transmembrane</keyword>
<feature type="transmembrane region" description="Helical" evidence="1">
    <location>
        <begin position="242"/>
        <end position="263"/>
    </location>
</feature>
<evidence type="ECO:0000256" key="1">
    <source>
        <dbReference type="SAM" id="Phobius"/>
    </source>
</evidence>
<feature type="transmembrane region" description="Helical" evidence="1">
    <location>
        <begin position="112"/>
        <end position="132"/>
    </location>
</feature>
<sequence length="272" mass="31410">MKNIVKKSFVDSIKFIKSGEFIFMILISLIAVFLSMFGYIFDLQVIVSGELGRGINNSVWVGLKMSIITILFIYPLGFLFLKNNMMRSNGKIKNDKTYENKNYIIYKHFSNFIILSLITLIIFVLGGIMQVIRGENPLNLIELLTPWLIIILPLMYFTATLSILFQVVPFLKRTFGLIVFIFLYFSQILIPIYLNTNGKWALDILGISKILDYTNYSLIIFTWQKVTKTFLLENFNFSTSFLFSRLLVIVVGLIILFASQSIFKRSFGNKNI</sequence>
<dbReference type="EMBL" id="SRME01000003">
    <property type="protein sequence ID" value="TGG87780.1"/>
    <property type="molecule type" value="Genomic_DNA"/>
</dbReference>
<keyword evidence="1" id="KW-0472">Membrane</keyword>
<dbReference type="AlphaFoldDB" id="A0A4Z0W0U7"/>
<dbReference type="Proteomes" id="UP000297288">
    <property type="component" value="Unassembled WGS sequence"/>
</dbReference>
<dbReference type="RefSeq" id="WP_135402789.1">
    <property type="nucleotide sequence ID" value="NZ_SRME01000003.1"/>
</dbReference>
<comment type="caution">
    <text evidence="2">The sequence shown here is derived from an EMBL/GenBank/DDBJ whole genome shotgun (WGS) entry which is preliminary data.</text>
</comment>
<feature type="transmembrane region" description="Helical" evidence="1">
    <location>
        <begin position="175"/>
        <end position="194"/>
    </location>
</feature>